<dbReference type="Gene3D" id="3.40.720.10">
    <property type="entry name" value="Alkaline Phosphatase, subunit A"/>
    <property type="match status" value="1"/>
</dbReference>
<accession>A0AAW8FXE5</accession>
<reference evidence="3" key="1">
    <citation type="submission" date="2023-07" db="EMBL/GenBank/DDBJ databases">
        <title>Comparative genomics of wheat-associated soil bacteria to identify genetic determinants of phenazine resistance.</title>
        <authorList>
            <person name="Mouncey N."/>
        </authorList>
    </citation>
    <scope>NUCLEOTIDE SEQUENCE</scope>
    <source>
        <strain evidence="3">V4I22</strain>
    </source>
</reference>
<gene>
    <name evidence="3" type="ORF">QFZ22_009774</name>
</gene>
<evidence type="ECO:0000256" key="1">
    <source>
        <dbReference type="SAM" id="MobiDB-lite"/>
    </source>
</evidence>
<feature type="region of interest" description="Disordered" evidence="1">
    <location>
        <begin position="114"/>
        <end position="135"/>
    </location>
</feature>
<proteinExistence type="predicted"/>
<dbReference type="Proteomes" id="UP001234216">
    <property type="component" value="Unassembled WGS sequence"/>
</dbReference>
<dbReference type="SUPFAM" id="SSF53649">
    <property type="entry name" value="Alkaline phosphatase-like"/>
    <property type="match status" value="1"/>
</dbReference>
<protein>
    <submittedName>
        <fullName evidence="3">Arylsulfatase A-like enzyme</fullName>
    </submittedName>
</protein>
<dbReference type="AlphaFoldDB" id="A0AAW8FXE5"/>
<dbReference type="InterPro" id="IPR000917">
    <property type="entry name" value="Sulfatase_N"/>
</dbReference>
<dbReference type="InterPro" id="IPR017850">
    <property type="entry name" value="Alkaline_phosphatase_core_sf"/>
</dbReference>
<dbReference type="RefSeq" id="WP_306987107.1">
    <property type="nucleotide sequence ID" value="NZ_JAUSZV010000006.1"/>
</dbReference>
<evidence type="ECO:0000259" key="2">
    <source>
        <dbReference type="Pfam" id="PF00884"/>
    </source>
</evidence>
<sequence length="135" mass="15431">MRSWSPGARGFERFHGFLGAETSQRYPDLVHDNHPVEQPTMPEDGYHFSTDITDKALEFIGDVKAIAPDRPVFLYYAPGRGHAPRQVPREWIERYRGRFDAGDEALREQTMARRKETGLLPQNTELPPLNPIGTL</sequence>
<evidence type="ECO:0000313" key="3">
    <source>
        <dbReference type="EMBL" id="MDQ0913702.1"/>
    </source>
</evidence>
<dbReference type="EMBL" id="JAUSZV010000006">
    <property type="protein sequence ID" value="MDQ0913702.1"/>
    <property type="molecule type" value="Genomic_DNA"/>
</dbReference>
<organism evidence="3 4">
    <name type="scientific">Streptomyces canus</name>
    <dbReference type="NCBI Taxonomy" id="58343"/>
    <lineage>
        <taxon>Bacteria</taxon>
        <taxon>Bacillati</taxon>
        <taxon>Actinomycetota</taxon>
        <taxon>Actinomycetes</taxon>
        <taxon>Kitasatosporales</taxon>
        <taxon>Streptomycetaceae</taxon>
        <taxon>Streptomyces</taxon>
        <taxon>Streptomyces aurantiacus group</taxon>
    </lineage>
</organism>
<name>A0AAW8FXE5_9ACTN</name>
<evidence type="ECO:0000313" key="4">
    <source>
        <dbReference type="Proteomes" id="UP001234216"/>
    </source>
</evidence>
<feature type="domain" description="Sulfatase N-terminal" evidence="2">
    <location>
        <begin position="8"/>
        <end position="107"/>
    </location>
</feature>
<comment type="caution">
    <text evidence="3">The sequence shown here is derived from an EMBL/GenBank/DDBJ whole genome shotgun (WGS) entry which is preliminary data.</text>
</comment>
<dbReference type="Pfam" id="PF00884">
    <property type="entry name" value="Sulfatase"/>
    <property type="match status" value="1"/>
</dbReference>